<feature type="domain" description="HTH luxR-type" evidence="4">
    <location>
        <begin position="142"/>
        <end position="207"/>
    </location>
</feature>
<evidence type="ECO:0000313" key="7">
    <source>
        <dbReference type="Proteomes" id="UP001576780"/>
    </source>
</evidence>
<dbReference type="CDD" id="cd17535">
    <property type="entry name" value="REC_NarL-like"/>
    <property type="match status" value="1"/>
</dbReference>
<dbReference type="PROSITE" id="PS00622">
    <property type="entry name" value="HTH_LUXR_1"/>
    <property type="match status" value="1"/>
</dbReference>
<dbReference type="InterPro" id="IPR000792">
    <property type="entry name" value="Tscrpt_reg_LuxR_C"/>
</dbReference>
<reference evidence="6 7" key="1">
    <citation type="submission" date="2024-09" db="EMBL/GenBank/DDBJ databases">
        <title>Floridaenema gen nov. (Aerosakkonemataceae, Aerosakkonematales ord. nov., Cyanobacteria) from benthic tropical and subtropical fresh waters, with the description of four new species.</title>
        <authorList>
            <person name="Moretto J.A."/>
            <person name="Berthold D.E."/>
            <person name="Lefler F.W."/>
            <person name="Huang I.-S."/>
            <person name="Laughinghouse H. IV."/>
        </authorList>
    </citation>
    <scope>NUCLEOTIDE SEQUENCE [LARGE SCALE GENOMIC DNA]</scope>
    <source>
        <strain evidence="6 7">BLCC-F167</strain>
    </source>
</reference>
<evidence type="ECO:0000259" key="5">
    <source>
        <dbReference type="PROSITE" id="PS50110"/>
    </source>
</evidence>
<evidence type="ECO:0000313" key="6">
    <source>
        <dbReference type="EMBL" id="MFB2838238.1"/>
    </source>
</evidence>
<dbReference type="PANTHER" id="PTHR43214:SF43">
    <property type="entry name" value="TWO-COMPONENT RESPONSE REGULATOR"/>
    <property type="match status" value="1"/>
</dbReference>
<evidence type="ECO:0000256" key="1">
    <source>
        <dbReference type="ARBA" id="ARBA00022553"/>
    </source>
</evidence>
<dbReference type="Proteomes" id="UP001576780">
    <property type="component" value="Unassembled WGS sequence"/>
</dbReference>
<keyword evidence="1 3" id="KW-0597">Phosphoprotein</keyword>
<dbReference type="RefSeq" id="WP_413280558.1">
    <property type="nucleotide sequence ID" value="NZ_JBHFNT010000241.1"/>
</dbReference>
<evidence type="ECO:0000256" key="2">
    <source>
        <dbReference type="ARBA" id="ARBA00023125"/>
    </source>
</evidence>
<dbReference type="EMBL" id="JBHFNT010000241">
    <property type="protein sequence ID" value="MFB2838238.1"/>
    <property type="molecule type" value="Genomic_DNA"/>
</dbReference>
<accession>A0ABV4WT12</accession>
<dbReference type="PANTHER" id="PTHR43214">
    <property type="entry name" value="TWO-COMPONENT RESPONSE REGULATOR"/>
    <property type="match status" value="1"/>
</dbReference>
<dbReference type="InterPro" id="IPR016032">
    <property type="entry name" value="Sig_transdc_resp-reg_C-effctor"/>
</dbReference>
<dbReference type="SMART" id="SM00448">
    <property type="entry name" value="REC"/>
    <property type="match status" value="1"/>
</dbReference>
<gene>
    <name evidence="6" type="ORF">ACE1CA_27415</name>
</gene>
<feature type="domain" description="Response regulatory" evidence="5">
    <location>
        <begin position="3"/>
        <end position="119"/>
    </location>
</feature>
<sequence>MIKLLLVDDQPLLRRGMKALLKTDDELQVVGEAENGQEAIAQVEALNPHVVLMDIRMPIMDGVAATRTIYQQFPETKVLILTTFDDREYVIEALRYGASGYLLKDTPFEELTQAIRLVNKGYTQLSPGLTSKLITPEPSPTLPSNLVDLTPREKEILHWIAKGASNREIAEALYISEKTVRNHVTNILSRLGLRDRTQAAIYVHSILDSN</sequence>
<dbReference type="InterPro" id="IPR039420">
    <property type="entry name" value="WalR-like"/>
</dbReference>
<dbReference type="Gene3D" id="3.40.50.2300">
    <property type="match status" value="1"/>
</dbReference>
<dbReference type="PROSITE" id="PS50110">
    <property type="entry name" value="RESPONSE_REGULATORY"/>
    <property type="match status" value="1"/>
</dbReference>
<dbReference type="CDD" id="cd06170">
    <property type="entry name" value="LuxR_C_like"/>
    <property type="match status" value="1"/>
</dbReference>
<keyword evidence="2" id="KW-0238">DNA-binding</keyword>
<dbReference type="InterPro" id="IPR058245">
    <property type="entry name" value="NreC/VraR/RcsB-like_REC"/>
</dbReference>
<keyword evidence="7" id="KW-1185">Reference proteome</keyword>
<dbReference type="Pfam" id="PF00072">
    <property type="entry name" value="Response_reg"/>
    <property type="match status" value="1"/>
</dbReference>
<feature type="modified residue" description="4-aspartylphosphate" evidence="3">
    <location>
        <position position="54"/>
    </location>
</feature>
<dbReference type="SUPFAM" id="SSF46894">
    <property type="entry name" value="C-terminal effector domain of the bipartite response regulators"/>
    <property type="match status" value="1"/>
</dbReference>
<organism evidence="6 7">
    <name type="scientific">Floridaenema evergladense BLCC-F167</name>
    <dbReference type="NCBI Taxonomy" id="3153639"/>
    <lineage>
        <taxon>Bacteria</taxon>
        <taxon>Bacillati</taxon>
        <taxon>Cyanobacteriota</taxon>
        <taxon>Cyanophyceae</taxon>
        <taxon>Oscillatoriophycideae</taxon>
        <taxon>Aerosakkonematales</taxon>
        <taxon>Aerosakkonemataceae</taxon>
        <taxon>Floridanema</taxon>
        <taxon>Floridanema evergladense</taxon>
    </lineage>
</organism>
<dbReference type="InterPro" id="IPR001789">
    <property type="entry name" value="Sig_transdc_resp-reg_receiver"/>
</dbReference>
<evidence type="ECO:0000259" key="4">
    <source>
        <dbReference type="PROSITE" id="PS50043"/>
    </source>
</evidence>
<dbReference type="SMART" id="SM00421">
    <property type="entry name" value="HTH_LUXR"/>
    <property type="match status" value="1"/>
</dbReference>
<dbReference type="PROSITE" id="PS50043">
    <property type="entry name" value="HTH_LUXR_2"/>
    <property type="match status" value="1"/>
</dbReference>
<dbReference type="PRINTS" id="PR00038">
    <property type="entry name" value="HTHLUXR"/>
</dbReference>
<proteinExistence type="predicted"/>
<protein>
    <submittedName>
        <fullName evidence="6">Response regulator</fullName>
    </submittedName>
</protein>
<comment type="caution">
    <text evidence="6">The sequence shown here is derived from an EMBL/GenBank/DDBJ whole genome shotgun (WGS) entry which is preliminary data.</text>
</comment>
<dbReference type="SUPFAM" id="SSF52172">
    <property type="entry name" value="CheY-like"/>
    <property type="match status" value="1"/>
</dbReference>
<dbReference type="InterPro" id="IPR011006">
    <property type="entry name" value="CheY-like_superfamily"/>
</dbReference>
<evidence type="ECO:0000256" key="3">
    <source>
        <dbReference type="PROSITE-ProRule" id="PRU00169"/>
    </source>
</evidence>
<dbReference type="Pfam" id="PF00196">
    <property type="entry name" value="GerE"/>
    <property type="match status" value="1"/>
</dbReference>
<name>A0ABV4WT12_9CYAN</name>